<reference evidence="1 2" key="1">
    <citation type="submission" date="2020-11" db="EMBL/GenBank/DDBJ databases">
        <title>Kaistella gelatinilytica sp. nov., a flavobacterium isolated from Antarctic Soil.</title>
        <authorList>
            <person name="Li J."/>
        </authorList>
    </citation>
    <scope>NUCLEOTIDE SEQUENCE [LARGE SCALE GENOMIC DNA]</scope>
    <source>
        <strain evidence="1 2">G5-32</strain>
    </source>
</reference>
<evidence type="ECO:0000313" key="1">
    <source>
        <dbReference type="EMBL" id="MBF8457255.1"/>
    </source>
</evidence>
<proteinExistence type="predicted"/>
<gene>
    <name evidence="1" type="ORF">IV494_08670</name>
</gene>
<comment type="caution">
    <text evidence="1">The sequence shown here is derived from an EMBL/GenBank/DDBJ whole genome shotgun (WGS) entry which is preliminary data.</text>
</comment>
<keyword evidence="2" id="KW-1185">Reference proteome</keyword>
<sequence length="138" mass="15707">MKVLIKVLIKNFFSIRVRNLFINNQIKGERGRDSFILAFGDFKYGAEKGAKINISNGQLVFNKIFSKPDHEKGVLKMMENSTINVKNNFDLFSGHHIILMENAILNLGSGYINYNLKIRCHSEITIGENVAFSENLII</sequence>
<accession>A0ABS0FC13</accession>
<dbReference type="RefSeq" id="WP_196079764.1">
    <property type="nucleotide sequence ID" value="NZ_JADPVI010000002.1"/>
</dbReference>
<organism evidence="1 2">
    <name type="scientific">Kaistella gelatinilytica</name>
    <dbReference type="NCBI Taxonomy" id="2787636"/>
    <lineage>
        <taxon>Bacteria</taxon>
        <taxon>Pseudomonadati</taxon>
        <taxon>Bacteroidota</taxon>
        <taxon>Flavobacteriia</taxon>
        <taxon>Flavobacteriales</taxon>
        <taxon>Weeksellaceae</taxon>
        <taxon>Chryseobacterium group</taxon>
        <taxon>Kaistella</taxon>
    </lineage>
</organism>
<evidence type="ECO:0000313" key="2">
    <source>
        <dbReference type="Proteomes" id="UP000660070"/>
    </source>
</evidence>
<dbReference type="EMBL" id="JADPVI010000002">
    <property type="protein sequence ID" value="MBF8457255.1"/>
    <property type="molecule type" value="Genomic_DNA"/>
</dbReference>
<name>A0ABS0FC13_9FLAO</name>
<dbReference type="Proteomes" id="UP000660070">
    <property type="component" value="Unassembled WGS sequence"/>
</dbReference>
<protein>
    <submittedName>
        <fullName evidence="1">Uncharacterized protein</fullName>
    </submittedName>
</protein>